<dbReference type="Proteomes" id="UP001465755">
    <property type="component" value="Unassembled WGS sequence"/>
</dbReference>
<comment type="caution">
    <text evidence="2">The sequence shown here is derived from an EMBL/GenBank/DDBJ whole genome shotgun (WGS) entry which is preliminary data.</text>
</comment>
<evidence type="ECO:0000313" key="3">
    <source>
        <dbReference type="Proteomes" id="UP001465755"/>
    </source>
</evidence>
<evidence type="ECO:0000256" key="1">
    <source>
        <dbReference type="SAM" id="MobiDB-lite"/>
    </source>
</evidence>
<name>A0AAW1NSM8_9CHLO</name>
<dbReference type="AlphaFoldDB" id="A0AAW1NSM8"/>
<feature type="compositionally biased region" description="Polar residues" evidence="1">
    <location>
        <begin position="218"/>
        <end position="227"/>
    </location>
</feature>
<feature type="region of interest" description="Disordered" evidence="1">
    <location>
        <begin position="1"/>
        <end position="83"/>
    </location>
</feature>
<organism evidence="2 3">
    <name type="scientific">Symbiochloris irregularis</name>
    <dbReference type="NCBI Taxonomy" id="706552"/>
    <lineage>
        <taxon>Eukaryota</taxon>
        <taxon>Viridiplantae</taxon>
        <taxon>Chlorophyta</taxon>
        <taxon>core chlorophytes</taxon>
        <taxon>Trebouxiophyceae</taxon>
        <taxon>Trebouxiales</taxon>
        <taxon>Trebouxiaceae</taxon>
        <taxon>Symbiochloris</taxon>
    </lineage>
</organism>
<keyword evidence="3" id="KW-1185">Reference proteome</keyword>
<feature type="compositionally biased region" description="Polar residues" evidence="1">
    <location>
        <begin position="22"/>
        <end position="37"/>
    </location>
</feature>
<reference evidence="2 3" key="1">
    <citation type="journal article" date="2024" name="Nat. Commun.">
        <title>Phylogenomics reveals the evolutionary origins of lichenization in chlorophyte algae.</title>
        <authorList>
            <person name="Puginier C."/>
            <person name="Libourel C."/>
            <person name="Otte J."/>
            <person name="Skaloud P."/>
            <person name="Haon M."/>
            <person name="Grisel S."/>
            <person name="Petersen M."/>
            <person name="Berrin J.G."/>
            <person name="Delaux P.M."/>
            <person name="Dal Grande F."/>
            <person name="Keller J."/>
        </authorList>
    </citation>
    <scope>NUCLEOTIDE SEQUENCE [LARGE SCALE GENOMIC DNA]</scope>
    <source>
        <strain evidence="2 3">SAG 2036</strain>
    </source>
</reference>
<sequence>MEQSSNLLASPSVLFKERVKPHSQTSSAAQLLSPNHSQKAKLPPSYHPKAPSEFPSEVPSEAPPRRFPKSPLGTPATSPLGSNKVVRQFKAQSQRDMQCVQPASQRFSNARQILLTAASLFTNVPDGKHPSAVVAMCEAFECPRSKNQGIICNLLATHFDVDPDQAINLPGDVKHHGKTPRSFLKRKRARTTTEAHAAVPPSANAPAPNAAHGASAPFTQPQTGNSSEAAVVHLAQALVSHSQAAERRAEERHEAYMQTHKLDMEAQRVDVTQRKLEQNQMVNAIQAIPAQILQGLKGWQHPLIQPPSQDGALLTSQGHAIPGLQDHTQAGTTPLSASHQ</sequence>
<accession>A0AAW1NSM8</accession>
<protein>
    <submittedName>
        <fullName evidence="2">Uncharacterized protein</fullName>
    </submittedName>
</protein>
<proteinExistence type="predicted"/>
<gene>
    <name evidence="2" type="ORF">WJX73_003851</name>
</gene>
<feature type="region of interest" description="Disordered" evidence="1">
    <location>
        <begin position="170"/>
        <end position="227"/>
    </location>
</feature>
<dbReference type="EMBL" id="JALJOQ010000194">
    <property type="protein sequence ID" value="KAK9790338.1"/>
    <property type="molecule type" value="Genomic_DNA"/>
</dbReference>
<feature type="compositionally biased region" description="Basic residues" evidence="1">
    <location>
        <begin position="175"/>
        <end position="190"/>
    </location>
</feature>
<feature type="compositionally biased region" description="Low complexity" evidence="1">
    <location>
        <begin position="195"/>
        <end position="217"/>
    </location>
</feature>
<evidence type="ECO:0000313" key="2">
    <source>
        <dbReference type="EMBL" id="KAK9790338.1"/>
    </source>
</evidence>